<dbReference type="Ensembl" id="ENSPPAT00000011257.1">
    <property type="protein sequence ID" value="ENSPPAP00000002300.1"/>
    <property type="gene ID" value="ENSPPAG00000010380.1"/>
</dbReference>
<evidence type="ECO:0000313" key="5">
    <source>
        <dbReference type="Proteomes" id="UP000240080"/>
    </source>
</evidence>
<evidence type="ECO:0000256" key="1">
    <source>
        <dbReference type="ARBA" id="ARBA00004477"/>
    </source>
</evidence>
<dbReference type="EMBL" id="AJFE02042981">
    <property type="status" value="NOT_ANNOTATED_CDS"/>
    <property type="molecule type" value="Genomic_DNA"/>
</dbReference>
<dbReference type="Gene3D" id="1.10.3370.10">
    <property type="entry name" value="SecY subunit domain"/>
    <property type="match status" value="1"/>
</dbReference>
<dbReference type="InterPro" id="IPR019561">
    <property type="entry name" value="Translocon_Sec61/SecY_plug_dom"/>
</dbReference>
<reference evidence="4" key="2">
    <citation type="submission" date="2025-08" db="UniProtKB">
        <authorList>
            <consortium name="Ensembl"/>
        </authorList>
    </citation>
    <scope>IDENTIFICATION</scope>
</reference>
<dbReference type="Bgee" id="ENSPPAG00000010380">
    <property type="expression patterns" value="Expressed in placenta and 1 other cell type or tissue"/>
</dbReference>
<keyword evidence="2" id="KW-0812">Transmembrane</keyword>
<dbReference type="Proteomes" id="UP000240080">
    <property type="component" value="Chromosome 7"/>
</dbReference>
<evidence type="ECO:0000256" key="2">
    <source>
        <dbReference type="SAM" id="Phobius"/>
    </source>
</evidence>
<comment type="subcellular location">
    <subcellularLocation>
        <location evidence="1">Endoplasmic reticulum membrane</location>
        <topology evidence="1">Multi-pass membrane protein</topology>
    </subcellularLocation>
</comment>
<dbReference type="InterPro" id="IPR023201">
    <property type="entry name" value="SecY_dom_sf"/>
</dbReference>
<protein>
    <recommendedName>
        <fullName evidence="3">Translocon Sec61/SecY plug domain-containing protein</fullName>
    </recommendedName>
</protein>
<dbReference type="AlphaFoldDB" id="A0A2R8ZB66"/>
<reference evidence="4" key="3">
    <citation type="submission" date="2025-09" db="UniProtKB">
        <authorList>
            <consortium name="Ensembl"/>
        </authorList>
    </citation>
    <scope>IDENTIFICATION</scope>
</reference>
<keyword evidence="2" id="KW-1133">Transmembrane helix</keyword>
<keyword evidence="2" id="KW-0472">Membrane</keyword>
<name>A0A2R8ZB66_PANPA</name>
<feature type="transmembrane region" description="Helical" evidence="2">
    <location>
        <begin position="25"/>
        <end position="47"/>
    </location>
</feature>
<sequence>MVIKFLQVIKPFCKLERRIQFKEKVLWTTIALFIFLVCCQIPLFGIMSSDSVDPFYWMRVILASNRGTLMELELGISPIVMSGLIMQLLAGAKIIEVGGTPKDQVLINEAQKLLRMIITIGMYRDPSEMGAGIKKINF</sequence>
<evidence type="ECO:0000313" key="4">
    <source>
        <dbReference type="Ensembl" id="ENSPPAP00000002300.1"/>
    </source>
</evidence>
<evidence type="ECO:0000259" key="3">
    <source>
        <dbReference type="Pfam" id="PF10559"/>
    </source>
</evidence>
<dbReference type="InterPro" id="IPR002208">
    <property type="entry name" value="SecY/SEC61-alpha"/>
</dbReference>
<proteinExistence type="predicted"/>
<feature type="domain" description="Translocon Sec61/SecY plug" evidence="3">
    <location>
        <begin position="33"/>
        <end position="67"/>
    </location>
</feature>
<dbReference type="STRING" id="9597.ENSPPAP00000002300"/>
<dbReference type="Pfam" id="PF10559">
    <property type="entry name" value="Plug_translocon"/>
    <property type="match status" value="1"/>
</dbReference>
<organism evidence="4 5">
    <name type="scientific">Pan paniscus</name>
    <name type="common">Pygmy chimpanzee</name>
    <name type="synonym">Bonobo</name>
    <dbReference type="NCBI Taxonomy" id="9597"/>
    <lineage>
        <taxon>Eukaryota</taxon>
        <taxon>Metazoa</taxon>
        <taxon>Chordata</taxon>
        <taxon>Craniata</taxon>
        <taxon>Vertebrata</taxon>
        <taxon>Euteleostomi</taxon>
        <taxon>Mammalia</taxon>
        <taxon>Eutheria</taxon>
        <taxon>Euarchontoglires</taxon>
        <taxon>Primates</taxon>
        <taxon>Haplorrhini</taxon>
        <taxon>Catarrhini</taxon>
        <taxon>Hominidae</taxon>
        <taxon>Pan</taxon>
    </lineage>
</organism>
<dbReference type="OMA" id="FCKLERR"/>
<accession>A0A2R8ZB66</accession>
<dbReference type="GO" id="GO:0015031">
    <property type="term" value="P:protein transport"/>
    <property type="evidence" value="ECO:0007669"/>
    <property type="project" value="InterPro"/>
</dbReference>
<reference evidence="4 5" key="1">
    <citation type="journal article" date="2012" name="Nature">
        <title>The bonobo genome compared with the chimpanzee and human genomes.</title>
        <authorList>
            <person name="Prufer K."/>
            <person name="Munch K."/>
            <person name="Hellmann I."/>
            <person name="Akagi K."/>
            <person name="Miller J.R."/>
            <person name="Walenz B."/>
            <person name="Koren S."/>
            <person name="Sutton G."/>
            <person name="Kodira C."/>
            <person name="Winer R."/>
            <person name="Knight J.R."/>
            <person name="Mullikin J.C."/>
            <person name="Meader S.J."/>
            <person name="Ponting C.P."/>
            <person name="Lunter G."/>
            <person name="Higashino S."/>
            <person name="Hobolth A."/>
            <person name="Dutheil J."/>
            <person name="Karakoc E."/>
            <person name="Alkan C."/>
            <person name="Sajjadian S."/>
            <person name="Catacchio C.R."/>
            <person name="Ventura M."/>
            <person name="Marques-Bonet T."/>
            <person name="Eichler E.E."/>
            <person name="Andre C."/>
            <person name="Atencia R."/>
            <person name="Mugisha L."/>
            <person name="Junhold J."/>
            <person name="Patterson N."/>
            <person name="Siebauer M."/>
            <person name="Good J.M."/>
            <person name="Fischer A."/>
            <person name="Ptak S.E."/>
            <person name="Lachmann M."/>
            <person name="Symer D.E."/>
            <person name="Mailund T."/>
            <person name="Schierup M.H."/>
            <person name="Andres A.M."/>
            <person name="Kelso J."/>
            <person name="Paabo S."/>
        </authorList>
    </citation>
    <scope>NUCLEOTIDE SEQUENCE [LARGE SCALE GENOMIC DNA]</scope>
</reference>
<dbReference type="SUPFAM" id="SSF103491">
    <property type="entry name" value="Preprotein translocase SecY subunit"/>
    <property type="match status" value="1"/>
</dbReference>
<dbReference type="GeneTree" id="ENSGT00390000003721"/>
<dbReference type="PANTHER" id="PTHR10906">
    <property type="entry name" value="SECY/SEC61-ALPHA FAMILY MEMBER"/>
    <property type="match status" value="1"/>
</dbReference>
<keyword evidence="5" id="KW-1185">Reference proteome</keyword>
<dbReference type="GO" id="GO:0005789">
    <property type="term" value="C:endoplasmic reticulum membrane"/>
    <property type="evidence" value="ECO:0007669"/>
    <property type="project" value="UniProtKB-SubCell"/>
</dbReference>